<evidence type="ECO:0000256" key="10">
    <source>
        <dbReference type="ARBA" id="ARBA00023211"/>
    </source>
</evidence>
<dbReference type="Proteomes" id="UP000500857">
    <property type="component" value="Chromosome"/>
</dbReference>
<dbReference type="Pfam" id="PF01937">
    <property type="entry name" value="ARMT1-like_dom"/>
    <property type="match status" value="1"/>
</dbReference>
<dbReference type="PANTHER" id="PTHR12260">
    <property type="entry name" value="DAMAGE-CONTROL PHOSPHATASE ARMT1"/>
    <property type="match status" value="1"/>
</dbReference>
<dbReference type="GO" id="GO:0006974">
    <property type="term" value="P:DNA damage response"/>
    <property type="evidence" value="ECO:0007669"/>
    <property type="project" value="TreeGrafter"/>
</dbReference>
<feature type="domain" description="Damage-control phosphatase ARMT1-like metal-binding" evidence="12">
    <location>
        <begin position="34"/>
        <end position="369"/>
    </location>
</feature>
<dbReference type="EMBL" id="CP051167">
    <property type="protein sequence ID" value="QIZ69956.1"/>
    <property type="molecule type" value="Genomic_DNA"/>
</dbReference>
<reference evidence="13 14" key="1">
    <citation type="submission" date="2020-04" db="EMBL/GenBank/DDBJ databases">
        <authorList>
            <person name="Basu S."/>
            <person name="Maruthanayagam V."/>
            <person name="Chakraborty S."/>
            <person name="Pramanik A."/>
            <person name="Mukherjee J."/>
            <person name="Brink B."/>
        </authorList>
    </citation>
    <scope>NUCLEOTIDE SEQUENCE [LARGE SCALE GENOMIC DNA]</scope>
    <source>
        <strain evidence="13 14">AP17</strain>
    </source>
</reference>
<protein>
    <submittedName>
        <fullName evidence="13">Protein-glutamate O-methyltransferase family protein</fullName>
    </submittedName>
</protein>
<sequence>MSYPPPIKACDRRDSWAYDTVARRLSEICLKIIPENEFSPEIVGNLEKLAADIPQGTIRHLLDTDSRDATDWQNYIQPYLGQSWLEVPWFFAETYFYRRIIEAIDYFRLQIDPYLLQKKLGLERSHSSIQVLSQKLNRSLKDADRVQTIALIHASLWGNRVDLSLWPAEHGDRSISESEQEKHRILADDSDRTVDLLQKRGDRVDFIVDNAGFELFCDLCFADFLLTSGLSQQVFIHGKSHPTFVSDAMVKDVLDTVNYLQNHSELEIKRVGDRLQDHLDRDRLSLRHHFFWTSPLAWWEMPSDLCQNLADSNLVIVKGDANYRRLLGDRYWSFTTPFSEIIGDFPTSILALRTMKAELACGLQPGQAEWLQKEDPQWMTNGQRGVIQLSVKA</sequence>
<keyword evidence="8" id="KW-0479">Metal-binding</keyword>
<dbReference type="Gene3D" id="1.20.930.60">
    <property type="match status" value="1"/>
</dbReference>
<dbReference type="Gene3D" id="3.40.50.10880">
    <property type="entry name" value="Uncharacterised protein PF01937, DUF89, domain 3"/>
    <property type="match status" value="1"/>
</dbReference>
<dbReference type="RefSeq" id="WP_168568113.1">
    <property type="nucleotide sequence ID" value="NZ_CP051167.1"/>
</dbReference>
<evidence type="ECO:0000256" key="6">
    <source>
        <dbReference type="ARBA" id="ARBA00022679"/>
    </source>
</evidence>
<name>A0A6H1TUR9_9CYAN</name>
<keyword evidence="14" id="KW-1185">Reference proteome</keyword>
<dbReference type="KEGG" id="oxy:HCG48_04660"/>
<evidence type="ECO:0000256" key="7">
    <source>
        <dbReference type="ARBA" id="ARBA00022691"/>
    </source>
</evidence>
<dbReference type="SUPFAM" id="SSF111321">
    <property type="entry name" value="AF1104-like"/>
    <property type="match status" value="1"/>
</dbReference>
<dbReference type="GO" id="GO:0008168">
    <property type="term" value="F:methyltransferase activity"/>
    <property type="evidence" value="ECO:0007669"/>
    <property type="project" value="UniProtKB-KW"/>
</dbReference>
<keyword evidence="5 13" id="KW-0489">Methyltransferase</keyword>
<comment type="similarity">
    <text evidence="3">Belongs to the damage-control phosphatase family. Sugar phosphate phosphatase III subfamily.</text>
</comment>
<dbReference type="GO" id="GO:0032259">
    <property type="term" value="P:methylation"/>
    <property type="evidence" value="ECO:0007669"/>
    <property type="project" value="UniProtKB-KW"/>
</dbReference>
<evidence type="ECO:0000256" key="9">
    <source>
        <dbReference type="ARBA" id="ARBA00022801"/>
    </source>
</evidence>
<evidence type="ECO:0000259" key="12">
    <source>
        <dbReference type="Pfam" id="PF01937"/>
    </source>
</evidence>
<evidence type="ECO:0000313" key="13">
    <source>
        <dbReference type="EMBL" id="QIZ69956.1"/>
    </source>
</evidence>
<dbReference type="InterPro" id="IPR039763">
    <property type="entry name" value="ARMT1"/>
</dbReference>
<evidence type="ECO:0000256" key="8">
    <source>
        <dbReference type="ARBA" id="ARBA00022723"/>
    </source>
</evidence>
<evidence type="ECO:0000256" key="4">
    <source>
        <dbReference type="ARBA" id="ARBA00022596"/>
    </source>
</evidence>
<evidence type="ECO:0000256" key="3">
    <source>
        <dbReference type="ARBA" id="ARBA00009519"/>
    </source>
</evidence>
<dbReference type="InterPro" id="IPR036075">
    <property type="entry name" value="ARMT-1-like_metal-bd_sf"/>
</dbReference>
<evidence type="ECO:0000256" key="5">
    <source>
        <dbReference type="ARBA" id="ARBA00022603"/>
    </source>
</evidence>
<gene>
    <name evidence="13" type="ORF">HCG48_04660</name>
</gene>
<dbReference type="PANTHER" id="PTHR12260:SF6">
    <property type="entry name" value="DAMAGE-CONTROL PHOSPHATASE ARMT1"/>
    <property type="match status" value="1"/>
</dbReference>
<dbReference type="AlphaFoldDB" id="A0A6H1TUR9"/>
<dbReference type="FunFam" id="3.40.50.10880:FF:000002">
    <property type="entry name" value="Acidic residue methyltransferase 1"/>
    <property type="match status" value="1"/>
</dbReference>
<accession>A0A6H1TUR9</accession>
<dbReference type="InterPro" id="IPR002791">
    <property type="entry name" value="ARMT1-like_metal-bd"/>
</dbReference>
<keyword evidence="10" id="KW-0464">Manganese</keyword>
<comment type="cofactor">
    <cofactor evidence="2">
        <name>Mn(2+)</name>
        <dbReference type="ChEBI" id="CHEBI:29035"/>
    </cofactor>
</comment>
<dbReference type="GO" id="GO:0046872">
    <property type="term" value="F:metal ion binding"/>
    <property type="evidence" value="ECO:0007669"/>
    <property type="project" value="UniProtKB-KW"/>
</dbReference>
<dbReference type="GO" id="GO:0016791">
    <property type="term" value="F:phosphatase activity"/>
    <property type="evidence" value="ECO:0007669"/>
    <property type="project" value="TreeGrafter"/>
</dbReference>
<keyword evidence="4" id="KW-0533">Nickel</keyword>
<comment type="catalytic activity">
    <reaction evidence="1">
        <text>beta-D-fructose 1-phosphate + H2O = D-fructose + phosphate</text>
        <dbReference type="Rhea" id="RHEA:35603"/>
        <dbReference type="ChEBI" id="CHEBI:15377"/>
        <dbReference type="ChEBI" id="CHEBI:37721"/>
        <dbReference type="ChEBI" id="CHEBI:43474"/>
        <dbReference type="ChEBI" id="CHEBI:138881"/>
    </reaction>
</comment>
<organism evidence="13 14">
    <name type="scientific">Oxynema aestuarii AP17</name>
    <dbReference type="NCBI Taxonomy" id="2064643"/>
    <lineage>
        <taxon>Bacteria</taxon>
        <taxon>Bacillati</taxon>
        <taxon>Cyanobacteriota</taxon>
        <taxon>Cyanophyceae</taxon>
        <taxon>Oscillatoriophycideae</taxon>
        <taxon>Oscillatoriales</taxon>
        <taxon>Oscillatoriaceae</taxon>
        <taxon>Oxynema</taxon>
        <taxon>Oxynema aestuarii</taxon>
    </lineage>
</organism>
<keyword evidence="7" id="KW-0949">S-adenosyl-L-methionine</keyword>
<evidence type="ECO:0000256" key="2">
    <source>
        <dbReference type="ARBA" id="ARBA00001936"/>
    </source>
</evidence>
<evidence type="ECO:0000313" key="14">
    <source>
        <dbReference type="Proteomes" id="UP000500857"/>
    </source>
</evidence>
<evidence type="ECO:0000256" key="1">
    <source>
        <dbReference type="ARBA" id="ARBA00001326"/>
    </source>
</evidence>
<proteinExistence type="inferred from homology"/>
<comment type="catalytic activity">
    <reaction evidence="11">
        <text>beta-D-fructose 6-phosphate = dihydroxyacetone + D-glyceraldehyde 3-phosphate</text>
        <dbReference type="Rhea" id="RHEA:28002"/>
        <dbReference type="ChEBI" id="CHEBI:16016"/>
        <dbReference type="ChEBI" id="CHEBI:57634"/>
        <dbReference type="ChEBI" id="CHEBI:59776"/>
    </reaction>
</comment>
<evidence type="ECO:0000256" key="11">
    <source>
        <dbReference type="ARBA" id="ARBA00048809"/>
    </source>
</evidence>
<keyword evidence="6 13" id="KW-0808">Transferase</keyword>
<keyword evidence="9" id="KW-0378">Hydrolase</keyword>